<protein>
    <submittedName>
        <fullName evidence="1">Uncharacterized protein</fullName>
    </submittedName>
</protein>
<organism evidence="1 2">
    <name type="scientific">Streptomyces pseudovenezuelae</name>
    <dbReference type="NCBI Taxonomy" id="67350"/>
    <lineage>
        <taxon>Bacteria</taxon>
        <taxon>Bacillati</taxon>
        <taxon>Actinomycetota</taxon>
        <taxon>Actinomycetes</taxon>
        <taxon>Kitasatosporales</taxon>
        <taxon>Streptomycetaceae</taxon>
        <taxon>Streptomyces</taxon>
        <taxon>Streptomyces aurantiacus group</taxon>
    </lineage>
</organism>
<evidence type="ECO:0000313" key="1">
    <source>
        <dbReference type="EMBL" id="WUT40785.1"/>
    </source>
</evidence>
<evidence type="ECO:0000313" key="2">
    <source>
        <dbReference type="Proteomes" id="UP001432168"/>
    </source>
</evidence>
<reference evidence="1" key="1">
    <citation type="submission" date="2022-10" db="EMBL/GenBank/DDBJ databases">
        <title>The complete genomes of actinobacterial strains from the NBC collection.</title>
        <authorList>
            <person name="Joergensen T.S."/>
            <person name="Alvarez Arevalo M."/>
            <person name="Sterndorff E.B."/>
            <person name="Faurdal D."/>
            <person name="Vuksanovic O."/>
            <person name="Mourched A.-S."/>
            <person name="Charusanti P."/>
            <person name="Shaw S."/>
            <person name="Blin K."/>
            <person name="Weber T."/>
        </authorList>
    </citation>
    <scope>NUCLEOTIDE SEQUENCE</scope>
    <source>
        <strain evidence="1">NBC_00686</strain>
    </source>
</reference>
<sequence>MINLVVRGDSGKAVARAEAGVDWMVGFPDLSATEFPMLWALTPYGDAVFNQR</sequence>
<proteinExistence type="predicted"/>
<gene>
    <name evidence="1" type="ORF">OG929_00175</name>
</gene>
<dbReference type="Proteomes" id="UP001432168">
    <property type="component" value="Chromosome"/>
</dbReference>
<name>A0ABZ1WMM3_9ACTN</name>
<dbReference type="EMBL" id="CP109011">
    <property type="protein sequence ID" value="WUT40785.1"/>
    <property type="molecule type" value="Genomic_DNA"/>
</dbReference>
<accession>A0ABZ1WMM3</accession>
<keyword evidence="2" id="KW-1185">Reference proteome</keyword>
<dbReference type="RefSeq" id="WP_329256752.1">
    <property type="nucleotide sequence ID" value="NZ_CP109011.1"/>
</dbReference>